<reference evidence="3" key="2">
    <citation type="journal article" date="2021" name="Int. J. Syst. Evol. Microbiol.">
        <title>Bradyrhizobium septentrionale sp. nov. (sv. septentrionale) and Bradyrhizobium quebecense sp. nov. (sv. septentrionale) associated with legumes native to Canada possess rearranged symbiosis genes and numerous insertion sequences.</title>
        <authorList>
            <person name="Bromfield E.S.P."/>
            <person name="Cloutier S."/>
        </authorList>
    </citation>
    <scope>NUCLEOTIDE SEQUENCE</scope>
    <source>
        <strain evidence="3">5S5</strain>
    </source>
</reference>
<dbReference type="InterPro" id="IPR043472">
    <property type="entry name" value="Macro_dom-like"/>
</dbReference>
<dbReference type="EMBL" id="CP147711">
    <property type="protein sequence ID" value="WXC84301.1"/>
    <property type="molecule type" value="Genomic_DNA"/>
</dbReference>
<dbReference type="EC" id="3.1.1.106" evidence="3"/>
<dbReference type="RefSeq" id="WP_166215786.1">
    <property type="nucleotide sequence ID" value="NZ_CP088285.1"/>
</dbReference>
<proteinExistence type="predicted"/>
<dbReference type="CDD" id="cd02908">
    <property type="entry name" value="Macro_OAADPr_deacetylase"/>
    <property type="match status" value="1"/>
</dbReference>
<dbReference type="NCBIfam" id="NF001664">
    <property type="entry name" value="PRK00431.1-6"/>
    <property type="match status" value="1"/>
</dbReference>
<sequence>MTLTARQIGKARLDVIVTDITTLRVDAIVNAANSSLLGGGGVDGAIHRAAGPELLAECRTLHGCKTGDAKITKGYRLLPAKHVIHAVGPVWNGGTQNEDTLLASCYRRGIELCHANRLGSVAFPAISTGVYHFPPDRAAGIAVKAVVDALAAAPDLTQVTFCCFSAPSGELHQKVLDTFGSPCA</sequence>
<reference evidence="2" key="1">
    <citation type="submission" date="2020-06" db="EMBL/GenBank/DDBJ databases">
        <title>Whole Genome Sequence of Bradyrhizobium sp. Strain 1S1.</title>
        <authorList>
            <person name="Bromfield E.S.P."/>
            <person name="Cloutier S."/>
        </authorList>
    </citation>
    <scope>NUCLEOTIDE SEQUENCE [LARGE SCALE GENOMIC DNA]</scope>
    <source>
        <strain evidence="2">1S1</strain>
    </source>
</reference>
<dbReference type="PANTHER" id="PTHR11106:SF27">
    <property type="entry name" value="MACRO DOMAIN-CONTAINING PROTEIN"/>
    <property type="match status" value="1"/>
</dbReference>
<dbReference type="SMART" id="SM00506">
    <property type="entry name" value="A1pp"/>
    <property type="match status" value="1"/>
</dbReference>
<dbReference type="AlphaFoldDB" id="A0A973W4F3"/>
<reference evidence="3" key="3">
    <citation type="submission" date="2024-03" db="EMBL/GenBank/DDBJ databases">
        <authorList>
            <person name="Bromfield E.S.P."/>
            <person name="Cloutier S."/>
        </authorList>
    </citation>
    <scope>NUCLEOTIDE SEQUENCE</scope>
    <source>
        <strain evidence="3">5S5</strain>
    </source>
</reference>
<evidence type="ECO:0000313" key="3">
    <source>
        <dbReference type="EMBL" id="WXC84301.1"/>
    </source>
</evidence>
<evidence type="ECO:0000313" key="2">
    <source>
        <dbReference type="EMBL" id="NVI47064.1"/>
    </source>
</evidence>
<dbReference type="Gene3D" id="3.40.220.10">
    <property type="entry name" value="Leucine Aminopeptidase, subunit E, domain 1"/>
    <property type="match status" value="1"/>
</dbReference>
<dbReference type="SUPFAM" id="SSF52949">
    <property type="entry name" value="Macro domain-like"/>
    <property type="match status" value="1"/>
</dbReference>
<dbReference type="Proteomes" id="UP001432046">
    <property type="component" value="Chromosome"/>
</dbReference>
<organism evidence="2">
    <name type="scientific">Bradyrhizobium septentrionale</name>
    <dbReference type="NCBI Taxonomy" id="1404411"/>
    <lineage>
        <taxon>Bacteria</taxon>
        <taxon>Pseudomonadati</taxon>
        <taxon>Pseudomonadota</taxon>
        <taxon>Alphaproteobacteria</taxon>
        <taxon>Hyphomicrobiales</taxon>
        <taxon>Nitrobacteraceae</taxon>
        <taxon>Bradyrhizobium</taxon>
    </lineage>
</organism>
<protein>
    <submittedName>
        <fullName evidence="2">O-acetyl-ADP-ribose deacetylase</fullName>
        <ecNumber evidence="3">3.1.1.106</ecNumber>
    </submittedName>
</protein>
<dbReference type="PANTHER" id="PTHR11106">
    <property type="entry name" value="GANGLIOSIDE INDUCED DIFFERENTIATION ASSOCIATED PROTEIN 2-RELATED"/>
    <property type="match status" value="1"/>
</dbReference>
<dbReference type="Pfam" id="PF01661">
    <property type="entry name" value="Macro"/>
    <property type="match status" value="1"/>
</dbReference>
<keyword evidence="3" id="KW-0378">Hydrolase</keyword>
<evidence type="ECO:0000313" key="4">
    <source>
        <dbReference type="Proteomes" id="UP001432046"/>
    </source>
</evidence>
<dbReference type="InterPro" id="IPR002589">
    <property type="entry name" value="Macro_dom"/>
</dbReference>
<feature type="domain" description="Macro" evidence="1">
    <location>
        <begin position="1"/>
        <end position="180"/>
    </location>
</feature>
<dbReference type="PROSITE" id="PS51154">
    <property type="entry name" value="MACRO"/>
    <property type="match status" value="1"/>
</dbReference>
<keyword evidence="4" id="KW-1185">Reference proteome</keyword>
<evidence type="ECO:0000259" key="1">
    <source>
        <dbReference type="PROSITE" id="PS51154"/>
    </source>
</evidence>
<dbReference type="GO" id="GO:0061463">
    <property type="term" value="F:O-acetyl-ADP-ribose deacetylase activity"/>
    <property type="evidence" value="ECO:0007669"/>
    <property type="project" value="UniProtKB-EC"/>
</dbReference>
<dbReference type="EMBL" id="JAAOLE020000001">
    <property type="protein sequence ID" value="NVI47064.1"/>
    <property type="molecule type" value="Genomic_DNA"/>
</dbReference>
<gene>
    <name evidence="2" type="ORF">HAP48_029730</name>
    <name evidence="3" type="ORF">WDK88_16410</name>
</gene>
<accession>A0A973W4F3</accession>
<name>A0A973W4F3_9BRAD</name>